<evidence type="ECO:0000313" key="4">
    <source>
        <dbReference type="Proteomes" id="UP000001936"/>
    </source>
</evidence>
<name>Q2KBE6_RHIEC</name>
<proteinExistence type="predicted"/>
<keyword evidence="2" id="KW-0812">Transmembrane</keyword>
<sequence>MLYTFLNTPTTGERGQSDAAYPQDRDRAEPARHPLECGAKARRLRCLYGQRGPAHGRSRLCLSRPPRTFGPRPVMAARRHRQCRGALPLRPRDHGHHRPRSALRLRGEEKMSADCIIKAFSGCACPPGQCGEKPIIPAPVSFVSWRIQALTCIAFGFAAAIVSAAWMGPQLKHRDCDDQEHVSWK</sequence>
<feature type="compositionally biased region" description="Polar residues" evidence="1">
    <location>
        <begin position="1"/>
        <end position="14"/>
    </location>
</feature>
<dbReference type="KEGG" id="ret:RHE_CH01031"/>
<organism evidence="3 4">
    <name type="scientific">Rhizobium etli (strain ATCC 51251 / DSM 11541 / JCM 21823 / NBRC 15573 / CFN 42)</name>
    <dbReference type="NCBI Taxonomy" id="347834"/>
    <lineage>
        <taxon>Bacteria</taxon>
        <taxon>Pseudomonadati</taxon>
        <taxon>Pseudomonadota</taxon>
        <taxon>Alphaproteobacteria</taxon>
        <taxon>Hyphomicrobiales</taxon>
        <taxon>Rhizobiaceae</taxon>
        <taxon>Rhizobium/Agrobacterium group</taxon>
        <taxon>Rhizobium</taxon>
    </lineage>
</organism>
<evidence type="ECO:0008006" key="5">
    <source>
        <dbReference type="Google" id="ProtNLM"/>
    </source>
</evidence>
<dbReference type="HOGENOM" id="CLU_1460167_0_0_5"/>
<dbReference type="EMBL" id="CP000133">
    <property type="protein sequence ID" value="ABC89840.1"/>
    <property type="molecule type" value="Genomic_DNA"/>
</dbReference>
<protein>
    <recommendedName>
        <fullName evidence="5">Transmembrane protein</fullName>
    </recommendedName>
</protein>
<feature type="region of interest" description="Disordered" evidence="1">
    <location>
        <begin position="1"/>
        <end position="31"/>
    </location>
</feature>
<reference evidence="3 4" key="1">
    <citation type="journal article" date="2006" name="Proc. Natl. Acad. Sci. U.S.A.">
        <title>The partitioned Rhizobium etli genome: genetic and metabolic redundancy in seven interacting replicons.</title>
        <authorList>
            <person name="Gonzalez V."/>
            <person name="Santamaria R.I."/>
            <person name="Bustos P."/>
            <person name="Hernandez-Gonzalez I."/>
            <person name="Medrano-Soto A."/>
            <person name="Moreno-Hagelsieb G."/>
            <person name="Janga S.C."/>
            <person name="Ramirez M.A."/>
            <person name="Jimenez-Jacinto V."/>
            <person name="Collado-Vides J."/>
            <person name="Davila G."/>
        </authorList>
    </citation>
    <scope>NUCLEOTIDE SEQUENCE [LARGE SCALE GENOMIC DNA]</scope>
    <source>
        <strain evidence="4">ATCC 51251 / DSM 11541 / JCM 21823 / NBRC 15573 / CFN 42</strain>
    </source>
</reference>
<keyword evidence="4" id="KW-1185">Reference proteome</keyword>
<evidence type="ECO:0000256" key="2">
    <source>
        <dbReference type="SAM" id="Phobius"/>
    </source>
</evidence>
<evidence type="ECO:0000256" key="1">
    <source>
        <dbReference type="SAM" id="MobiDB-lite"/>
    </source>
</evidence>
<keyword evidence="2" id="KW-1133">Transmembrane helix</keyword>
<dbReference type="AlphaFoldDB" id="Q2KBE6"/>
<dbReference type="eggNOG" id="ENOG503188S">
    <property type="taxonomic scope" value="Bacteria"/>
</dbReference>
<accession>Q2KBE6</accession>
<keyword evidence="2" id="KW-0472">Membrane</keyword>
<evidence type="ECO:0000313" key="3">
    <source>
        <dbReference type="EMBL" id="ABC89840.1"/>
    </source>
</evidence>
<feature type="transmembrane region" description="Helical" evidence="2">
    <location>
        <begin position="145"/>
        <end position="166"/>
    </location>
</feature>
<dbReference type="Proteomes" id="UP000001936">
    <property type="component" value="Chromosome"/>
</dbReference>
<gene>
    <name evidence="3" type="ordered locus">RHE_CH01031</name>
</gene>